<dbReference type="Proteomes" id="UP001501147">
    <property type="component" value="Unassembled WGS sequence"/>
</dbReference>
<accession>A0ABP9A2A6</accession>
<dbReference type="PROSITE" id="PS50846">
    <property type="entry name" value="HMA_2"/>
    <property type="match status" value="1"/>
</dbReference>
<dbReference type="Pfam" id="PF00403">
    <property type="entry name" value="HMA"/>
    <property type="match status" value="1"/>
</dbReference>
<keyword evidence="4" id="KW-1185">Reference proteome</keyword>
<keyword evidence="1" id="KW-0479">Metal-binding</keyword>
<evidence type="ECO:0000313" key="3">
    <source>
        <dbReference type="EMBL" id="GAA4771394.1"/>
    </source>
</evidence>
<name>A0ABP9A2A6_9ACTN</name>
<dbReference type="PROSITE" id="PS01047">
    <property type="entry name" value="HMA_1"/>
    <property type="match status" value="1"/>
</dbReference>
<evidence type="ECO:0000256" key="1">
    <source>
        <dbReference type="ARBA" id="ARBA00022723"/>
    </source>
</evidence>
<reference evidence="4" key="1">
    <citation type="journal article" date="2019" name="Int. J. Syst. Evol. Microbiol.">
        <title>The Global Catalogue of Microorganisms (GCM) 10K type strain sequencing project: providing services to taxonomists for standard genome sequencing and annotation.</title>
        <authorList>
            <consortium name="The Broad Institute Genomics Platform"/>
            <consortium name="The Broad Institute Genome Sequencing Center for Infectious Disease"/>
            <person name="Wu L."/>
            <person name="Ma J."/>
        </authorList>
    </citation>
    <scope>NUCLEOTIDE SEQUENCE [LARGE SCALE GENOMIC DNA]</scope>
    <source>
        <strain evidence="4">JCM 18324</strain>
    </source>
</reference>
<dbReference type="SUPFAM" id="SSF55008">
    <property type="entry name" value="HMA, heavy metal-associated domain"/>
    <property type="match status" value="1"/>
</dbReference>
<dbReference type="Gene3D" id="3.30.70.100">
    <property type="match status" value="1"/>
</dbReference>
<dbReference type="EMBL" id="BAABJV010000003">
    <property type="protein sequence ID" value="GAA4771394.1"/>
    <property type="molecule type" value="Genomic_DNA"/>
</dbReference>
<dbReference type="InterPro" id="IPR006121">
    <property type="entry name" value="HMA_dom"/>
</dbReference>
<protein>
    <submittedName>
        <fullName evidence="3">Cation transporter</fullName>
    </submittedName>
</protein>
<feature type="domain" description="HMA" evidence="2">
    <location>
        <begin position="2"/>
        <end position="66"/>
    </location>
</feature>
<dbReference type="InterPro" id="IPR017969">
    <property type="entry name" value="Heavy-metal-associated_CS"/>
</dbReference>
<proteinExistence type="predicted"/>
<gene>
    <name evidence="3" type="ORF">GCM10023329_18360</name>
</gene>
<dbReference type="InterPro" id="IPR036163">
    <property type="entry name" value="HMA_dom_sf"/>
</dbReference>
<sequence length="75" mass="7649">MDERHYTVTGMSCGHCVASITEELSDVAGVTAVEVELAGGAVLVRGTELDDTALRRAIAEAGYGVADRAALPAAS</sequence>
<comment type="caution">
    <text evidence="3">The sequence shown here is derived from an EMBL/GenBank/DDBJ whole genome shotgun (WGS) entry which is preliminary data.</text>
</comment>
<organism evidence="3 4">
    <name type="scientific">Streptomyces sanyensis</name>
    <dbReference type="NCBI Taxonomy" id="568869"/>
    <lineage>
        <taxon>Bacteria</taxon>
        <taxon>Bacillati</taxon>
        <taxon>Actinomycetota</taxon>
        <taxon>Actinomycetes</taxon>
        <taxon>Kitasatosporales</taxon>
        <taxon>Streptomycetaceae</taxon>
        <taxon>Streptomyces</taxon>
    </lineage>
</organism>
<evidence type="ECO:0000259" key="2">
    <source>
        <dbReference type="PROSITE" id="PS50846"/>
    </source>
</evidence>
<evidence type="ECO:0000313" key="4">
    <source>
        <dbReference type="Proteomes" id="UP001501147"/>
    </source>
</evidence>
<dbReference type="CDD" id="cd00371">
    <property type="entry name" value="HMA"/>
    <property type="match status" value="1"/>
</dbReference>
<dbReference type="RefSeq" id="WP_345611877.1">
    <property type="nucleotide sequence ID" value="NZ_BAABJV010000003.1"/>
</dbReference>